<dbReference type="AlphaFoldDB" id="Q23FL5"/>
<name>Q23FL5_TETTS</name>
<keyword evidence="5" id="KW-0808">Transferase</keyword>
<evidence type="ECO:0000256" key="1">
    <source>
        <dbReference type="PROSITE-ProRule" id="PRU10141"/>
    </source>
</evidence>
<dbReference type="PROSITE" id="PS50011">
    <property type="entry name" value="PROTEIN_KINASE_DOM"/>
    <property type="match status" value="1"/>
</dbReference>
<feature type="coiled-coil region" evidence="2">
    <location>
        <begin position="1035"/>
        <end position="1062"/>
    </location>
</feature>
<proteinExistence type="predicted"/>
<dbReference type="GeneID" id="7824614"/>
<evidence type="ECO:0000256" key="3">
    <source>
        <dbReference type="SAM" id="Phobius"/>
    </source>
</evidence>
<dbReference type="GO" id="GO:0044773">
    <property type="term" value="P:mitotic DNA damage checkpoint signaling"/>
    <property type="evidence" value="ECO:0007669"/>
    <property type="project" value="TreeGrafter"/>
</dbReference>
<dbReference type="InterPro" id="IPR017441">
    <property type="entry name" value="Protein_kinase_ATP_BS"/>
</dbReference>
<keyword evidence="3" id="KW-0472">Membrane</keyword>
<keyword evidence="3" id="KW-0812">Transmembrane</keyword>
<keyword evidence="6" id="KW-1185">Reference proteome</keyword>
<dbReference type="PANTHER" id="PTHR44167">
    <property type="entry name" value="OVARIAN-SPECIFIC SERINE/THREONINE-PROTEIN KINASE LOK-RELATED"/>
    <property type="match status" value="1"/>
</dbReference>
<dbReference type="GO" id="GO:0005524">
    <property type="term" value="F:ATP binding"/>
    <property type="evidence" value="ECO:0007669"/>
    <property type="project" value="UniProtKB-UniRule"/>
</dbReference>
<dbReference type="SUPFAM" id="SSF56112">
    <property type="entry name" value="Protein kinase-like (PK-like)"/>
    <property type="match status" value="1"/>
</dbReference>
<dbReference type="GO" id="GO:0005737">
    <property type="term" value="C:cytoplasm"/>
    <property type="evidence" value="ECO:0007669"/>
    <property type="project" value="TreeGrafter"/>
</dbReference>
<feature type="transmembrane region" description="Helical" evidence="3">
    <location>
        <begin position="492"/>
        <end position="518"/>
    </location>
</feature>
<dbReference type="Gene3D" id="1.10.510.10">
    <property type="entry name" value="Transferase(Phosphotransferase) domain 1"/>
    <property type="match status" value="1"/>
</dbReference>
<dbReference type="Gene3D" id="3.30.200.20">
    <property type="entry name" value="Phosphorylase Kinase, domain 1"/>
    <property type="match status" value="1"/>
</dbReference>
<evidence type="ECO:0000259" key="4">
    <source>
        <dbReference type="PROSITE" id="PS50011"/>
    </source>
</evidence>
<dbReference type="SMART" id="SM00220">
    <property type="entry name" value="S_TKc"/>
    <property type="match status" value="1"/>
</dbReference>
<dbReference type="PROSITE" id="PS00107">
    <property type="entry name" value="PROTEIN_KINASE_ATP"/>
    <property type="match status" value="1"/>
</dbReference>
<feature type="domain" description="Protein kinase" evidence="4">
    <location>
        <begin position="844"/>
        <end position="1170"/>
    </location>
</feature>
<feature type="binding site" evidence="1">
    <location>
        <position position="879"/>
    </location>
    <ligand>
        <name>ATP</name>
        <dbReference type="ChEBI" id="CHEBI:30616"/>
    </ligand>
</feature>
<dbReference type="Pfam" id="PF00069">
    <property type="entry name" value="Pkinase"/>
    <property type="match status" value="1"/>
</dbReference>
<keyword evidence="2" id="KW-0175">Coiled coil</keyword>
<dbReference type="Proteomes" id="UP000009168">
    <property type="component" value="Unassembled WGS sequence"/>
</dbReference>
<accession>Q23FL5</accession>
<keyword evidence="1" id="KW-0547">Nucleotide-binding</keyword>
<feature type="transmembrane region" description="Helical" evidence="3">
    <location>
        <begin position="20"/>
        <end position="39"/>
    </location>
</feature>
<evidence type="ECO:0000256" key="2">
    <source>
        <dbReference type="SAM" id="Coils"/>
    </source>
</evidence>
<keyword evidence="5" id="KW-0418">Kinase</keyword>
<dbReference type="PANTHER" id="PTHR44167:SF24">
    <property type="entry name" value="SERINE_THREONINE-PROTEIN KINASE CHK2"/>
    <property type="match status" value="1"/>
</dbReference>
<dbReference type="KEGG" id="tet:TTHERM_00080000"/>
<dbReference type="eggNOG" id="KOG0660">
    <property type="taxonomic scope" value="Eukaryota"/>
</dbReference>
<gene>
    <name evidence="5" type="ORF">TTHERM_00080000</name>
</gene>
<keyword evidence="1" id="KW-0067">ATP-binding</keyword>
<reference evidence="6" key="1">
    <citation type="journal article" date="2006" name="PLoS Biol.">
        <title>Macronuclear genome sequence of the ciliate Tetrahymena thermophila, a model eukaryote.</title>
        <authorList>
            <person name="Eisen J.A."/>
            <person name="Coyne R.S."/>
            <person name="Wu M."/>
            <person name="Wu D."/>
            <person name="Thiagarajan M."/>
            <person name="Wortman J.R."/>
            <person name="Badger J.H."/>
            <person name="Ren Q."/>
            <person name="Amedeo P."/>
            <person name="Jones K.M."/>
            <person name="Tallon L.J."/>
            <person name="Delcher A.L."/>
            <person name="Salzberg S.L."/>
            <person name="Silva J.C."/>
            <person name="Haas B.J."/>
            <person name="Majoros W.H."/>
            <person name="Farzad M."/>
            <person name="Carlton J.M."/>
            <person name="Smith R.K. Jr."/>
            <person name="Garg J."/>
            <person name="Pearlman R.E."/>
            <person name="Karrer K.M."/>
            <person name="Sun L."/>
            <person name="Manning G."/>
            <person name="Elde N.C."/>
            <person name="Turkewitz A.P."/>
            <person name="Asai D.J."/>
            <person name="Wilkes D.E."/>
            <person name="Wang Y."/>
            <person name="Cai H."/>
            <person name="Collins K."/>
            <person name="Stewart B.A."/>
            <person name="Lee S.R."/>
            <person name="Wilamowska K."/>
            <person name="Weinberg Z."/>
            <person name="Ruzzo W.L."/>
            <person name="Wloga D."/>
            <person name="Gaertig J."/>
            <person name="Frankel J."/>
            <person name="Tsao C.-C."/>
            <person name="Gorovsky M.A."/>
            <person name="Keeling P.J."/>
            <person name="Waller R.F."/>
            <person name="Patron N.J."/>
            <person name="Cherry J.M."/>
            <person name="Stover N.A."/>
            <person name="Krieger C.J."/>
            <person name="del Toro C."/>
            <person name="Ryder H.F."/>
            <person name="Williamson S.C."/>
            <person name="Barbeau R.A."/>
            <person name="Hamilton E.P."/>
            <person name="Orias E."/>
        </authorList>
    </citation>
    <scope>NUCLEOTIDE SEQUENCE [LARGE SCALE GENOMIC DNA]</scope>
    <source>
        <strain evidence="6">SB210</strain>
    </source>
</reference>
<protein>
    <submittedName>
        <fullName evidence="5">Kinase domain protein</fullName>
    </submittedName>
</protein>
<sequence length="1170" mass="137882">MNNLDVLIIFAKFSDKKEMLLSSFKSLFGIINILLLVLVSNAQDLRKVINQFNRDTISLKYPPFCIIRHRNEKKEWVDIYLSYDRKNHIMYIQKNKEEPIIVTNFQEKENFVLCYESTLVQNQITLISLQKNYTLIGNVVQNPQGQIFKIPPQELPQAIITEYQFNITSMKMFNSGFPIRYSNNTNFTARYSTQIEMLYNNTPIDFMYYGLGPIPNYDFPFNIYIRPDGSIYVPDLFFFQYSYNFNKFYTQQWNVKPNQGGLATLFPQLDDTYSTIQTSTFIITDDIFKTISTPSGSGLGLHSPILKRDIGDLCVPDIGHEYQPLSEEYLILKHNSTYSIIKSKEFWNFHYITTHCKFGRNETNKDLYFYDLGEFKLSNKDWLGVIVLEIDSRIEYLLTQAVFSEDESELRDYRFYSIDLEKKTPPTLLTQEGDFQPIKGYYFYEGFTYYKGLPVKFKQEELNRYSMLYLVNGTEILKLQFNPRIMLNEKSLLSFTNLIIIGNTIFLALSLATFFTYLDNKKEARLVQEKKKKFSISLFKEMNQGDEKKFLNFYLPSIKIIFLISNKREQVFGFDILQGSSLCLPLGSSIHKMAHDNSMIYSILLLDSAQIDNAWKFVNSIKNREISSGIFNENHYIFSKIENLIEVKNFFYEKQITRIIFAVQENQYAESKMKFQYNKQEASLKITQITDNNDSSSKQKNQKPDEFKFTLYNEQLDLIPSHAIQVELILIRKFTIALKLLRSYSIMVPDDFLDVLKSDIFISDDKDININPLFVFYAFSKNSVKNQQLNQNVDDNYLYASYKFIQYIKENINNEIPLIKFQTFDDCIRYYDFHISLRELQQRFKKIVDLGAGGFAQVYKVIDFKDNQDGQKNQELAIKAQNLPTKESVYAATKEFNITKRLSFHKTDSIIKLRYGILINNITIENHVGLQKEYNLSYFVMELGETNLQQELYIKKIPFKPQELHDMMFSICRGLYQLHDAKIVHMDISLDNIIKTKDQKYKISDLGGGLVQRNEFSQIVSKHLQIKLQYLSPLVKKQLEIIQDLQQKNQNYQENIFEIKKDFTLLKQNDCYALGFIFYMVATFNFKNLNNERQSHAQIEQTRQEMIQVLNKYKDSNNQQQEDVLQLYPDYLIESIQRLLDYNDIADVFQVIEQKERMIQQENMIYSNQL</sequence>
<dbReference type="EMBL" id="GG662704">
    <property type="protein sequence ID" value="EAR95595.2"/>
    <property type="molecule type" value="Genomic_DNA"/>
</dbReference>
<dbReference type="InterPro" id="IPR011009">
    <property type="entry name" value="Kinase-like_dom_sf"/>
</dbReference>
<evidence type="ECO:0000313" key="6">
    <source>
        <dbReference type="Proteomes" id="UP000009168"/>
    </source>
</evidence>
<dbReference type="InParanoid" id="Q23FL5"/>
<organism evidence="5 6">
    <name type="scientific">Tetrahymena thermophila (strain SB210)</name>
    <dbReference type="NCBI Taxonomy" id="312017"/>
    <lineage>
        <taxon>Eukaryota</taxon>
        <taxon>Sar</taxon>
        <taxon>Alveolata</taxon>
        <taxon>Ciliophora</taxon>
        <taxon>Intramacronucleata</taxon>
        <taxon>Oligohymenophorea</taxon>
        <taxon>Hymenostomatida</taxon>
        <taxon>Tetrahymenina</taxon>
        <taxon>Tetrahymenidae</taxon>
        <taxon>Tetrahymena</taxon>
    </lineage>
</organism>
<dbReference type="HOGENOM" id="CLU_275278_0_0_1"/>
<dbReference type="InterPro" id="IPR000719">
    <property type="entry name" value="Prot_kinase_dom"/>
</dbReference>
<evidence type="ECO:0000313" key="5">
    <source>
        <dbReference type="EMBL" id="EAR95595.2"/>
    </source>
</evidence>
<dbReference type="RefSeq" id="XP_001015840.2">
    <property type="nucleotide sequence ID" value="XM_001015840.2"/>
</dbReference>
<dbReference type="STRING" id="312017.Q23FL5"/>
<keyword evidence="3" id="KW-1133">Transmembrane helix</keyword>
<dbReference type="GO" id="GO:0005634">
    <property type="term" value="C:nucleus"/>
    <property type="evidence" value="ECO:0007669"/>
    <property type="project" value="TreeGrafter"/>
</dbReference>
<dbReference type="GO" id="GO:0004674">
    <property type="term" value="F:protein serine/threonine kinase activity"/>
    <property type="evidence" value="ECO:0007669"/>
    <property type="project" value="TreeGrafter"/>
</dbReference>